<sequence length="471" mass="52098">MRAATLVAVLVVIALASISAVPASLSNNHHGSITTTTTTTLFGSQSNTLSVQQLHPALAAAAGPVLFASAQEEDSFGDEEDEVVATDDDGDDEEVEVVVPAKSAKSKTTTATTTTTTTTGDDDEEAVEQEVETAPAGESDAEAKPRKAKKAPKVAPVPRVQKVRGLPEFTFSNWYPELFSLLGMVVYVLNYFTGRSKNTTLATAWARENGAILQKNFAQTTDPESRAMLYPENASMFYNWSTGRVNCAGMLTTLDFLRRPDLLSMVFATTLQPATDKITYAVEMNNDAMDTFVVAFGPKAKLTKLRSEMHDLSFFTTGYSGESYGLPASFAVHTDCPEVARELITPELAERIRANPKTFDVFHFSDKFQGTIDNEVPADQRPTPRPMLFMTFNLSKQRADKKRAQMQDELNKIAHQKLQEAAQLKREEKLRLERQQAMNSSDPDARAKWEEKQRKDEMKKRMAKGKIAVMR</sequence>
<evidence type="ECO:0000256" key="4">
    <source>
        <dbReference type="ARBA" id="ARBA00023136"/>
    </source>
</evidence>
<keyword evidence="6" id="KW-0732">Signal</keyword>
<feature type="signal peptide" evidence="6">
    <location>
        <begin position="1"/>
        <end position="20"/>
    </location>
</feature>
<dbReference type="PANTHER" id="PTHR12883:SF0">
    <property type="entry name" value="PAT COMPLEX SUBUNIT CCDC47"/>
    <property type="match status" value="1"/>
</dbReference>
<dbReference type="AlphaFoldDB" id="A0A0D2U7I3"/>
<evidence type="ECO:0000256" key="5">
    <source>
        <dbReference type="SAM" id="MobiDB-lite"/>
    </source>
</evidence>
<feature type="compositionally biased region" description="Acidic residues" evidence="5">
    <location>
        <begin position="72"/>
        <end position="96"/>
    </location>
</feature>
<keyword evidence="4" id="KW-0472">Membrane</keyword>
<reference evidence="8" key="1">
    <citation type="submission" date="2011-02" db="EMBL/GenBank/DDBJ databases">
        <title>The Genome Sequence of Capsaspora owczarzaki ATCC 30864.</title>
        <authorList>
            <person name="Russ C."/>
            <person name="Cuomo C."/>
            <person name="Burger G."/>
            <person name="Gray M.W."/>
            <person name="Holland P.W.H."/>
            <person name="King N."/>
            <person name="Lang F.B.F."/>
            <person name="Roger A.J."/>
            <person name="Ruiz-Trillo I."/>
            <person name="Young S.K."/>
            <person name="Zeng Q."/>
            <person name="Gargeya S."/>
            <person name="Alvarado L."/>
            <person name="Berlin A."/>
            <person name="Chapman S.B."/>
            <person name="Chen Z."/>
            <person name="Freedman E."/>
            <person name="Gellesch M."/>
            <person name="Goldberg J."/>
            <person name="Griggs A."/>
            <person name="Gujja S."/>
            <person name="Heilman E."/>
            <person name="Heiman D."/>
            <person name="Howarth C."/>
            <person name="Mehta T."/>
            <person name="Neiman D."/>
            <person name="Pearson M."/>
            <person name="Roberts A."/>
            <person name="Saif S."/>
            <person name="Shea T."/>
            <person name="Shenoy N."/>
            <person name="Sisk P."/>
            <person name="Stolte C."/>
            <person name="Sykes S."/>
            <person name="White J."/>
            <person name="Yandava C."/>
            <person name="Haas B."/>
            <person name="Nusbaum C."/>
            <person name="Birren B."/>
        </authorList>
    </citation>
    <scope>NUCLEOTIDE SEQUENCE</scope>
    <source>
        <strain evidence="8">ATCC 30864</strain>
    </source>
</reference>
<feature type="compositionally biased region" description="Basic and acidic residues" evidence="5">
    <location>
        <begin position="443"/>
        <end position="460"/>
    </location>
</feature>
<evidence type="ECO:0000256" key="2">
    <source>
        <dbReference type="ARBA" id="ARBA00022692"/>
    </source>
</evidence>
<keyword evidence="2" id="KW-0812">Transmembrane</keyword>
<dbReference type="eggNOG" id="KOG2357">
    <property type="taxonomic scope" value="Eukaryota"/>
</dbReference>
<dbReference type="GO" id="GO:0005783">
    <property type="term" value="C:endoplasmic reticulum"/>
    <property type="evidence" value="ECO:0007669"/>
    <property type="project" value="InterPro"/>
</dbReference>
<feature type="compositionally biased region" description="Acidic residues" evidence="5">
    <location>
        <begin position="120"/>
        <end position="131"/>
    </location>
</feature>
<dbReference type="Proteomes" id="UP000008743">
    <property type="component" value="Unassembled WGS sequence"/>
</dbReference>
<evidence type="ECO:0000256" key="6">
    <source>
        <dbReference type="SAM" id="SignalP"/>
    </source>
</evidence>
<feature type="region of interest" description="Disordered" evidence="5">
    <location>
        <begin position="432"/>
        <end position="471"/>
    </location>
</feature>
<evidence type="ECO:0000256" key="3">
    <source>
        <dbReference type="ARBA" id="ARBA00022989"/>
    </source>
</evidence>
<dbReference type="InterPro" id="IPR012879">
    <property type="entry name" value="CCDC47"/>
</dbReference>
<evidence type="ECO:0000256" key="1">
    <source>
        <dbReference type="ARBA" id="ARBA00004167"/>
    </source>
</evidence>
<accession>A0A0D2U7I3</accession>
<keyword evidence="8" id="KW-1185">Reference proteome</keyword>
<dbReference type="OrthoDB" id="10039147at2759"/>
<name>A0A0D2U7I3_CAPO3</name>
<dbReference type="GO" id="GO:0016020">
    <property type="term" value="C:membrane"/>
    <property type="evidence" value="ECO:0007669"/>
    <property type="project" value="UniProtKB-SubCell"/>
</dbReference>
<dbReference type="GO" id="GO:0005509">
    <property type="term" value="F:calcium ion binding"/>
    <property type="evidence" value="ECO:0007669"/>
    <property type="project" value="InterPro"/>
</dbReference>
<evidence type="ECO:0000313" key="7">
    <source>
        <dbReference type="EMBL" id="KJE91071.1"/>
    </source>
</evidence>
<dbReference type="InParanoid" id="A0A0D2U7I3"/>
<dbReference type="PhylomeDB" id="A0A0D2U7I3"/>
<feature type="compositionally biased region" description="Low complexity" evidence="5">
    <location>
        <begin position="97"/>
        <end position="119"/>
    </location>
</feature>
<dbReference type="Pfam" id="PF07946">
    <property type="entry name" value="CCDC47"/>
    <property type="match status" value="1"/>
</dbReference>
<gene>
    <name evidence="7" type="ORF">CAOG_002263</name>
</gene>
<feature type="region of interest" description="Disordered" evidence="5">
    <location>
        <begin position="72"/>
        <end position="153"/>
    </location>
</feature>
<dbReference type="PANTHER" id="PTHR12883">
    <property type="entry name" value="ADIPOCYTE-SPECIFIC PROTEIN 4-RELATED"/>
    <property type="match status" value="1"/>
</dbReference>
<dbReference type="GO" id="GO:0032469">
    <property type="term" value="P:endoplasmic reticulum calcium ion homeostasis"/>
    <property type="evidence" value="ECO:0007669"/>
    <property type="project" value="InterPro"/>
</dbReference>
<proteinExistence type="predicted"/>
<protein>
    <recommendedName>
        <fullName evidence="9">Coiled-coil domain-containing protein 47</fullName>
    </recommendedName>
</protein>
<dbReference type="STRING" id="595528.A0A0D2U7I3"/>
<dbReference type="OMA" id="ESMWVAT"/>
<feature type="chain" id="PRO_5002268356" description="Coiled-coil domain-containing protein 47" evidence="6">
    <location>
        <begin position="21"/>
        <end position="471"/>
    </location>
</feature>
<organism evidence="7 8">
    <name type="scientific">Capsaspora owczarzaki (strain ATCC 30864)</name>
    <dbReference type="NCBI Taxonomy" id="595528"/>
    <lineage>
        <taxon>Eukaryota</taxon>
        <taxon>Filasterea</taxon>
        <taxon>Capsaspora</taxon>
    </lineage>
</organism>
<evidence type="ECO:0000313" key="8">
    <source>
        <dbReference type="Proteomes" id="UP000008743"/>
    </source>
</evidence>
<dbReference type="EMBL" id="KE346362">
    <property type="protein sequence ID" value="KJE91071.1"/>
    <property type="molecule type" value="Genomic_DNA"/>
</dbReference>
<comment type="subcellular location">
    <subcellularLocation>
        <location evidence="1">Membrane</location>
        <topology evidence="1">Single-pass membrane protein</topology>
    </subcellularLocation>
</comment>
<evidence type="ECO:0008006" key="9">
    <source>
        <dbReference type="Google" id="ProtNLM"/>
    </source>
</evidence>
<keyword evidence="3" id="KW-1133">Transmembrane helix</keyword>